<dbReference type="OrthoDB" id="258392at2759"/>
<keyword evidence="2" id="KW-0812">Transmembrane</keyword>
<name>A0A6A7BN95_9PLEO</name>
<dbReference type="EMBL" id="MU006289">
    <property type="protein sequence ID" value="KAF2856277.1"/>
    <property type="molecule type" value="Genomic_DNA"/>
</dbReference>
<evidence type="ECO:0000256" key="2">
    <source>
        <dbReference type="SAM" id="Phobius"/>
    </source>
</evidence>
<accession>A0A6A7BN95</accession>
<comment type="similarity">
    <text evidence="1">Belongs to the histidine acid phosphatase family.</text>
</comment>
<dbReference type="PANTHER" id="PTHR11567">
    <property type="entry name" value="ACID PHOSPHATASE-RELATED"/>
    <property type="match status" value="1"/>
</dbReference>
<keyword evidence="2" id="KW-0472">Membrane</keyword>
<evidence type="ECO:0000256" key="1">
    <source>
        <dbReference type="ARBA" id="ARBA00005375"/>
    </source>
</evidence>
<keyword evidence="5" id="KW-1185">Reference proteome</keyword>
<keyword evidence="3" id="KW-0732">Signal</keyword>
<dbReference type="InterPro" id="IPR050645">
    <property type="entry name" value="Histidine_acid_phosphatase"/>
</dbReference>
<dbReference type="Proteomes" id="UP000799423">
    <property type="component" value="Unassembled WGS sequence"/>
</dbReference>
<evidence type="ECO:0000313" key="5">
    <source>
        <dbReference type="Proteomes" id="UP000799423"/>
    </source>
</evidence>
<feature type="signal peptide" evidence="3">
    <location>
        <begin position="1"/>
        <end position="18"/>
    </location>
</feature>
<evidence type="ECO:0000256" key="3">
    <source>
        <dbReference type="SAM" id="SignalP"/>
    </source>
</evidence>
<dbReference type="InterPro" id="IPR029033">
    <property type="entry name" value="His_PPase_superfam"/>
</dbReference>
<protein>
    <submittedName>
        <fullName evidence="4">Phosphoglycerate mutase-like protein</fullName>
    </submittedName>
</protein>
<organism evidence="4 5">
    <name type="scientific">Plenodomus tracheiphilus IPT5</name>
    <dbReference type="NCBI Taxonomy" id="1408161"/>
    <lineage>
        <taxon>Eukaryota</taxon>
        <taxon>Fungi</taxon>
        <taxon>Dikarya</taxon>
        <taxon>Ascomycota</taxon>
        <taxon>Pezizomycotina</taxon>
        <taxon>Dothideomycetes</taxon>
        <taxon>Pleosporomycetidae</taxon>
        <taxon>Pleosporales</taxon>
        <taxon>Pleosporineae</taxon>
        <taxon>Leptosphaeriaceae</taxon>
        <taxon>Plenodomus</taxon>
    </lineage>
</organism>
<reference evidence="4" key="1">
    <citation type="submission" date="2020-01" db="EMBL/GenBank/DDBJ databases">
        <authorList>
            <consortium name="DOE Joint Genome Institute"/>
            <person name="Haridas S."/>
            <person name="Albert R."/>
            <person name="Binder M."/>
            <person name="Bloem J."/>
            <person name="Labutti K."/>
            <person name="Salamov A."/>
            <person name="Andreopoulos B."/>
            <person name="Baker S.E."/>
            <person name="Barry K."/>
            <person name="Bills G."/>
            <person name="Bluhm B.H."/>
            <person name="Cannon C."/>
            <person name="Castanera R."/>
            <person name="Culley D.E."/>
            <person name="Daum C."/>
            <person name="Ezra D."/>
            <person name="Gonzalez J.B."/>
            <person name="Henrissat B."/>
            <person name="Kuo A."/>
            <person name="Liang C."/>
            <person name="Lipzen A."/>
            <person name="Lutzoni F."/>
            <person name="Magnuson J."/>
            <person name="Mondo S."/>
            <person name="Nolan M."/>
            <person name="Ohm R."/>
            <person name="Pangilinan J."/>
            <person name="Park H.-J."/>
            <person name="Ramirez L."/>
            <person name="Alfaro M."/>
            <person name="Sun H."/>
            <person name="Tritt A."/>
            <person name="Yoshinaga Y."/>
            <person name="Zwiers L.-H."/>
            <person name="Turgeon B.G."/>
            <person name="Goodwin S.B."/>
            <person name="Spatafora J.W."/>
            <person name="Crous P.W."/>
            <person name="Grigoriev I.V."/>
        </authorList>
    </citation>
    <scope>NUCLEOTIDE SEQUENCE</scope>
    <source>
        <strain evidence="4">IPT5</strain>
    </source>
</reference>
<proteinExistence type="inferred from homology"/>
<dbReference type="PANTHER" id="PTHR11567:SF127">
    <property type="entry name" value="HISTIDINE ACID PHOSPHATASE"/>
    <property type="match status" value="1"/>
</dbReference>
<dbReference type="InterPro" id="IPR000560">
    <property type="entry name" value="His_Pase_clade-2"/>
</dbReference>
<dbReference type="AlphaFoldDB" id="A0A6A7BN95"/>
<feature type="chain" id="PRO_5025401232" evidence="3">
    <location>
        <begin position="19"/>
        <end position="593"/>
    </location>
</feature>
<dbReference type="GO" id="GO:0016791">
    <property type="term" value="F:phosphatase activity"/>
    <property type="evidence" value="ECO:0007669"/>
    <property type="project" value="TreeGrafter"/>
</dbReference>
<gene>
    <name evidence="4" type="ORF">T440DRAFT_413382</name>
</gene>
<keyword evidence="2" id="KW-1133">Transmembrane helix</keyword>
<sequence length="593" mass="63797">MHAYTIAGVLASATLITAQNTTTSTPKSSTYHPHGAFAFIRTGERTPLSRPGVPVLSAVGANTMFTLGQNFRTRYIAGTSPSGLGIEPMNGLAPKILNNEQISIQTSDSQYLVAAAQAFMQGLYPPRATANGSGPVTGLLADGTTVDYPLDGYQYASIQTRGPDDAGSILVSGSSNCPTAKRDAMKYFKTAEFEQIQEESKGLFGRLNLDWFEGTLGEHDLDYNSALEIADYLRYQHQHNTSIYTALTSDSNYASLYPQILRLADTEAWYLYGNTSTTSPHSSTYRAMAGQTVANSILSQFRLLIASRLHGASPSTDLSNALTFFFGEQEPMVSLLSLISADIHNTYFRSIPTYGSAMVFELYSTGENADFPTNNEDLWVRFYYHNATRGFQEDKIVTYPILGNGPSGTDIPWREFESVVQSFSVERVEWCGSCDSPAVFCEGVNGGAQDPLRNEPATSWRRGKVSPAVAGVIGAIVALVVAGLLFALVALLLGVRFHRVERKGGRKSDLGGFKGSAKLASDPDLSLAANGVPPAGIVTSGFGAAKKGHERVGSWELRQKEFGKGGGYGERESMDGIDAIAAGGRPVVPDERV</sequence>
<dbReference type="SUPFAM" id="SSF53254">
    <property type="entry name" value="Phosphoglycerate mutase-like"/>
    <property type="match status" value="1"/>
</dbReference>
<dbReference type="Pfam" id="PF00328">
    <property type="entry name" value="His_Phos_2"/>
    <property type="match status" value="1"/>
</dbReference>
<evidence type="ECO:0000313" key="4">
    <source>
        <dbReference type="EMBL" id="KAF2856277.1"/>
    </source>
</evidence>
<dbReference type="Gene3D" id="3.40.50.1240">
    <property type="entry name" value="Phosphoglycerate mutase-like"/>
    <property type="match status" value="1"/>
</dbReference>
<feature type="transmembrane region" description="Helical" evidence="2">
    <location>
        <begin position="468"/>
        <end position="493"/>
    </location>
</feature>